<dbReference type="Pfam" id="PF00431">
    <property type="entry name" value="CUB"/>
    <property type="match status" value="1"/>
</dbReference>
<dbReference type="Gene3D" id="3.40.390.10">
    <property type="entry name" value="Collagenase (Catalytic Domain)"/>
    <property type="match status" value="1"/>
</dbReference>
<feature type="compositionally biased region" description="Basic and acidic residues" evidence="11">
    <location>
        <begin position="47"/>
        <end position="61"/>
    </location>
</feature>
<dbReference type="SUPFAM" id="SSF49854">
    <property type="entry name" value="Spermadhesin, CUB domain"/>
    <property type="match status" value="1"/>
</dbReference>
<feature type="compositionally biased region" description="Polar residues" evidence="11">
    <location>
        <begin position="7"/>
        <end position="28"/>
    </location>
</feature>
<accession>A0A8J2HFQ0</accession>
<feature type="compositionally biased region" description="Polar residues" evidence="11">
    <location>
        <begin position="65"/>
        <end position="85"/>
    </location>
</feature>
<dbReference type="GO" id="GO:0004222">
    <property type="term" value="F:metalloendopeptidase activity"/>
    <property type="evidence" value="ECO:0007669"/>
    <property type="project" value="InterPro"/>
</dbReference>
<evidence type="ECO:0000256" key="5">
    <source>
        <dbReference type="ARBA" id="ARBA00022801"/>
    </source>
</evidence>
<evidence type="ECO:0000259" key="13">
    <source>
        <dbReference type="PROSITE" id="PS51864"/>
    </source>
</evidence>
<keyword evidence="3" id="KW-0645">Protease</keyword>
<evidence type="ECO:0000256" key="6">
    <source>
        <dbReference type="ARBA" id="ARBA00022833"/>
    </source>
</evidence>
<dbReference type="SMART" id="SM00235">
    <property type="entry name" value="ZnMc"/>
    <property type="match status" value="1"/>
</dbReference>
<evidence type="ECO:0000256" key="7">
    <source>
        <dbReference type="ARBA" id="ARBA00023049"/>
    </source>
</evidence>
<dbReference type="PROSITE" id="PS51864">
    <property type="entry name" value="ASTACIN"/>
    <property type="match status" value="1"/>
</dbReference>
<evidence type="ECO:0000256" key="2">
    <source>
        <dbReference type="ARBA" id="ARBA00022536"/>
    </source>
</evidence>
<feature type="domain" description="CUB" evidence="12">
    <location>
        <begin position="274"/>
        <end position="337"/>
    </location>
</feature>
<evidence type="ECO:0000256" key="1">
    <source>
        <dbReference type="ARBA" id="ARBA00001947"/>
    </source>
</evidence>
<evidence type="ECO:0000313" key="15">
    <source>
        <dbReference type="Proteomes" id="UP000786811"/>
    </source>
</evidence>
<dbReference type="PANTHER" id="PTHR10127">
    <property type="entry name" value="DISCOIDIN, CUB, EGF, LAMININ , AND ZINC METALLOPROTEASE DOMAIN CONTAINING"/>
    <property type="match status" value="1"/>
</dbReference>
<evidence type="ECO:0000256" key="4">
    <source>
        <dbReference type="ARBA" id="ARBA00022723"/>
    </source>
</evidence>
<name>A0A8J2HFQ0_COTCN</name>
<sequence length="337" mass="38464">MKPLGNNGKSSIKTNSIEDNNNKNVNETKSLKNHDRNANQMEPMEDNVGKTDEKDVNKMKPLENNGKSPIKTNSMEDNNKNVNETKSLKDTNKNANQTKSIKNDDKNTNKTKSMTNSYGQVPTKETYFYEFDVFLIDTRVAVNNSRRWDEGIIPFVIENGFSWDINRAIAVAMRFWKSRTCIKFVARDETQHSNYLTFIKSDRCESQLGRHQKGANIVFISDDCHPISIGREMGHAIGLVFSGESGYLDFIDDPHWGVHFECPRNNKLKPIPECGDTFIGPTGLIMVPDQLFESSFTKCEWRIYGSRSDKIVLEIEGLDVYESSKCLVDYLKVIYAQ</sequence>
<gene>
    <name evidence="14" type="ORF">HICCMSTLAB_LOCUS7263</name>
</gene>
<protein>
    <submittedName>
        <fullName evidence="14">Similar to tld: Dorsal-ventral patterning protein tolloid (Drosophila melanogaster)</fullName>
    </submittedName>
</protein>
<dbReference type="EMBL" id="CAJNRD030001120">
    <property type="protein sequence ID" value="CAG5093937.1"/>
    <property type="molecule type" value="Genomic_DNA"/>
</dbReference>
<feature type="region of interest" description="Disordered" evidence="11">
    <location>
        <begin position="1"/>
        <end position="117"/>
    </location>
</feature>
<dbReference type="InterPro" id="IPR000859">
    <property type="entry name" value="CUB_dom"/>
</dbReference>
<dbReference type="AlphaFoldDB" id="A0A8J2HFQ0"/>
<dbReference type="InterPro" id="IPR035914">
    <property type="entry name" value="Sperma_CUB_dom_sf"/>
</dbReference>
<keyword evidence="15" id="KW-1185">Reference proteome</keyword>
<dbReference type="GO" id="GO:0006508">
    <property type="term" value="P:proteolysis"/>
    <property type="evidence" value="ECO:0007669"/>
    <property type="project" value="UniProtKB-KW"/>
</dbReference>
<keyword evidence="4" id="KW-0479">Metal-binding</keyword>
<keyword evidence="6" id="KW-0862">Zinc</keyword>
<evidence type="ECO:0000256" key="3">
    <source>
        <dbReference type="ARBA" id="ARBA00022670"/>
    </source>
</evidence>
<dbReference type="Proteomes" id="UP000786811">
    <property type="component" value="Unassembled WGS sequence"/>
</dbReference>
<dbReference type="InterPro" id="IPR006026">
    <property type="entry name" value="Peptidase_Metallo"/>
</dbReference>
<dbReference type="PROSITE" id="PS01180">
    <property type="entry name" value="CUB"/>
    <property type="match status" value="1"/>
</dbReference>
<keyword evidence="5" id="KW-0378">Hydrolase</keyword>
<comment type="caution">
    <text evidence="9">Lacks conserved residue(s) required for the propagation of feature annotation.</text>
</comment>
<feature type="active site" evidence="10">
    <location>
        <position position="232"/>
    </location>
</feature>
<keyword evidence="2" id="KW-0245">EGF-like domain</keyword>
<organism evidence="14 15">
    <name type="scientific">Cotesia congregata</name>
    <name type="common">Parasitoid wasp</name>
    <name type="synonym">Apanteles congregatus</name>
    <dbReference type="NCBI Taxonomy" id="51543"/>
    <lineage>
        <taxon>Eukaryota</taxon>
        <taxon>Metazoa</taxon>
        <taxon>Ecdysozoa</taxon>
        <taxon>Arthropoda</taxon>
        <taxon>Hexapoda</taxon>
        <taxon>Insecta</taxon>
        <taxon>Pterygota</taxon>
        <taxon>Neoptera</taxon>
        <taxon>Endopterygota</taxon>
        <taxon>Hymenoptera</taxon>
        <taxon>Apocrita</taxon>
        <taxon>Ichneumonoidea</taxon>
        <taxon>Braconidae</taxon>
        <taxon>Microgastrinae</taxon>
        <taxon>Cotesia</taxon>
    </lineage>
</organism>
<evidence type="ECO:0000256" key="9">
    <source>
        <dbReference type="PROSITE-ProRule" id="PRU00059"/>
    </source>
</evidence>
<dbReference type="Pfam" id="PF01400">
    <property type="entry name" value="Astacin"/>
    <property type="match status" value="1"/>
</dbReference>
<keyword evidence="7" id="KW-0482">Metalloprotease</keyword>
<dbReference type="PANTHER" id="PTHR10127:SF850">
    <property type="entry name" value="METALLOENDOPEPTIDASE"/>
    <property type="match status" value="1"/>
</dbReference>
<dbReference type="SUPFAM" id="SSF55486">
    <property type="entry name" value="Metalloproteases ('zincins'), catalytic domain"/>
    <property type="match status" value="1"/>
</dbReference>
<dbReference type="OrthoDB" id="291007at2759"/>
<comment type="cofactor">
    <cofactor evidence="1">
        <name>Zn(2+)</name>
        <dbReference type="ChEBI" id="CHEBI:29105"/>
    </cofactor>
</comment>
<comment type="caution">
    <text evidence="14">The sequence shown here is derived from an EMBL/GenBank/DDBJ whole genome shotgun (WGS) entry which is preliminary data.</text>
</comment>
<dbReference type="GO" id="GO:0008270">
    <property type="term" value="F:zinc ion binding"/>
    <property type="evidence" value="ECO:0007669"/>
    <property type="project" value="InterPro"/>
</dbReference>
<evidence type="ECO:0000259" key="12">
    <source>
        <dbReference type="PROSITE" id="PS01180"/>
    </source>
</evidence>
<dbReference type="InterPro" id="IPR024079">
    <property type="entry name" value="MetalloPept_cat_dom_sf"/>
</dbReference>
<evidence type="ECO:0000313" key="14">
    <source>
        <dbReference type="EMBL" id="CAG5093937.1"/>
    </source>
</evidence>
<keyword evidence="8" id="KW-1015">Disulfide bond</keyword>
<evidence type="ECO:0000256" key="11">
    <source>
        <dbReference type="SAM" id="MobiDB-lite"/>
    </source>
</evidence>
<feature type="domain" description="Peptidase M12A" evidence="13">
    <location>
        <begin position="139"/>
        <end position="239"/>
    </location>
</feature>
<reference evidence="14" key="1">
    <citation type="submission" date="2021-04" db="EMBL/GenBank/DDBJ databases">
        <authorList>
            <person name="Chebbi M.A.C M."/>
        </authorList>
    </citation>
    <scope>NUCLEOTIDE SEQUENCE</scope>
</reference>
<dbReference type="InterPro" id="IPR001506">
    <property type="entry name" value="Peptidase_M12A"/>
</dbReference>
<proteinExistence type="predicted"/>
<evidence type="ECO:0000256" key="8">
    <source>
        <dbReference type="ARBA" id="ARBA00023157"/>
    </source>
</evidence>
<evidence type="ECO:0000256" key="10">
    <source>
        <dbReference type="PROSITE-ProRule" id="PRU01211"/>
    </source>
</evidence>